<dbReference type="OrthoDB" id="630188at2759"/>
<organism evidence="1 2">
    <name type="scientific">Wolfiporia cocos (strain MD-104)</name>
    <name type="common">Brown rot fungus</name>
    <dbReference type="NCBI Taxonomy" id="742152"/>
    <lineage>
        <taxon>Eukaryota</taxon>
        <taxon>Fungi</taxon>
        <taxon>Dikarya</taxon>
        <taxon>Basidiomycota</taxon>
        <taxon>Agaricomycotina</taxon>
        <taxon>Agaricomycetes</taxon>
        <taxon>Polyporales</taxon>
        <taxon>Phaeolaceae</taxon>
        <taxon>Wolfiporia</taxon>
    </lineage>
</organism>
<proteinExistence type="predicted"/>
<dbReference type="Proteomes" id="UP000218811">
    <property type="component" value="Unassembled WGS sequence"/>
</dbReference>
<keyword evidence="2" id="KW-1185">Reference proteome</keyword>
<reference evidence="1 2" key="1">
    <citation type="journal article" date="2012" name="Science">
        <title>The Paleozoic origin of enzymatic lignin decomposition reconstructed from 31 fungal genomes.</title>
        <authorList>
            <person name="Floudas D."/>
            <person name="Binder M."/>
            <person name="Riley R."/>
            <person name="Barry K."/>
            <person name="Blanchette R.A."/>
            <person name="Henrissat B."/>
            <person name="Martinez A.T."/>
            <person name="Otillar R."/>
            <person name="Spatafora J.W."/>
            <person name="Yadav J.S."/>
            <person name="Aerts A."/>
            <person name="Benoit I."/>
            <person name="Boyd A."/>
            <person name="Carlson A."/>
            <person name="Copeland A."/>
            <person name="Coutinho P.M."/>
            <person name="de Vries R.P."/>
            <person name="Ferreira P."/>
            <person name="Findley K."/>
            <person name="Foster B."/>
            <person name="Gaskell J."/>
            <person name="Glotzer D."/>
            <person name="Gorecki P."/>
            <person name="Heitman J."/>
            <person name="Hesse C."/>
            <person name="Hori C."/>
            <person name="Igarashi K."/>
            <person name="Jurgens J.A."/>
            <person name="Kallen N."/>
            <person name="Kersten P."/>
            <person name="Kohler A."/>
            <person name="Kuees U."/>
            <person name="Kumar T.K.A."/>
            <person name="Kuo A."/>
            <person name="LaButti K."/>
            <person name="Larrondo L.F."/>
            <person name="Lindquist E."/>
            <person name="Ling A."/>
            <person name="Lombard V."/>
            <person name="Lucas S."/>
            <person name="Lundell T."/>
            <person name="Martin R."/>
            <person name="McLaughlin D.J."/>
            <person name="Morgenstern I."/>
            <person name="Morin E."/>
            <person name="Murat C."/>
            <person name="Nagy L.G."/>
            <person name="Nolan M."/>
            <person name="Ohm R.A."/>
            <person name="Patyshakuliyeva A."/>
            <person name="Rokas A."/>
            <person name="Ruiz-Duenas F.J."/>
            <person name="Sabat G."/>
            <person name="Salamov A."/>
            <person name="Samejima M."/>
            <person name="Schmutz J."/>
            <person name="Slot J.C."/>
            <person name="St John F."/>
            <person name="Stenlid J."/>
            <person name="Sun H."/>
            <person name="Sun S."/>
            <person name="Syed K."/>
            <person name="Tsang A."/>
            <person name="Wiebenga A."/>
            <person name="Young D."/>
            <person name="Pisabarro A."/>
            <person name="Eastwood D.C."/>
            <person name="Martin F."/>
            <person name="Cullen D."/>
            <person name="Grigoriev I.V."/>
            <person name="Hibbett D.S."/>
        </authorList>
    </citation>
    <scope>NUCLEOTIDE SEQUENCE [LARGE SCALE GENOMIC DNA]</scope>
    <source>
        <strain evidence="1 2">MD-104</strain>
    </source>
</reference>
<gene>
    <name evidence="1" type="ORF">WOLCODRAFT_156603</name>
</gene>
<sequence length="113" mass="12527">MLEVIPLLCGARLLASRILQLAALALAYYVLDTILSFPTLRARVSFTAVPRASCPPRAYTYVSYVSRETAPAFATRTDLRMHAKEYALAFAGFKGCTSSREFWSHFAADNESL</sequence>
<evidence type="ECO:0000313" key="1">
    <source>
        <dbReference type="EMBL" id="PCH35901.1"/>
    </source>
</evidence>
<name>A0A2H3J1P8_WOLCO</name>
<evidence type="ECO:0000313" key="2">
    <source>
        <dbReference type="Proteomes" id="UP000218811"/>
    </source>
</evidence>
<protein>
    <submittedName>
        <fullName evidence="1">Uncharacterized protein</fullName>
    </submittedName>
</protein>
<dbReference type="AlphaFoldDB" id="A0A2H3J1P8"/>
<accession>A0A2H3J1P8</accession>
<dbReference type="EMBL" id="KB467865">
    <property type="protein sequence ID" value="PCH35901.1"/>
    <property type="molecule type" value="Genomic_DNA"/>
</dbReference>